<comment type="caution">
    <text evidence="2">The sequence shown here is derived from an EMBL/GenBank/DDBJ whole genome shotgun (WGS) entry which is preliminary data.</text>
</comment>
<evidence type="ECO:0000313" key="2">
    <source>
        <dbReference type="EMBL" id="KAF7288320.1"/>
    </source>
</evidence>
<dbReference type="EMBL" id="JACAZE010000040">
    <property type="protein sequence ID" value="KAF7288320.1"/>
    <property type="molecule type" value="Genomic_DNA"/>
</dbReference>
<accession>A0A8H6RUZ1</accession>
<proteinExistence type="predicted"/>
<reference evidence="2" key="1">
    <citation type="submission" date="2020-05" db="EMBL/GenBank/DDBJ databases">
        <title>Mycena genomes resolve the evolution of fungal bioluminescence.</title>
        <authorList>
            <person name="Tsai I.J."/>
        </authorList>
    </citation>
    <scope>NUCLEOTIDE SEQUENCE</scope>
    <source>
        <strain evidence="2">110903Hualien_Pintung</strain>
    </source>
</reference>
<sequence>MRRSPVSTSSPSRESHHRSTTTTDPWGMPAYAHGTPLVSANAHPQRRWPQAPRPASTASLLVASPKRDYVPSKRLGHISGSRMVTAGGSEPRHACGRRRAFGMQWPRAAREGGEHTRTGAATLGQGCLGTRRRRPRLRLVIRRRPVLRLSATMSVLQAVYDIVVMNMVASANPHPHIPSHHLGHESRLASPPRRVHSPLRPELRVQLDDDGRSAVSSVRAGLVDFGIGEVRNGDVFAGNGPTERRRLERRRITILATSKSRRTHWQSGTSIFLGPAGVKTPTRPFQFLPRTCHSHRRPRYRPTTRARASRRSR</sequence>
<keyword evidence="3" id="KW-1185">Reference proteome</keyword>
<feature type="compositionally biased region" description="Low complexity" evidence="1">
    <location>
        <begin position="1"/>
        <end position="12"/>
    </location>
</feature>
<feature type="region of interest" description="Disordered" evidence="1">
    <location>
        <begin position="294"/>
        <end position="313"/>
    </location>
</feature>
<dbReference type="AlphaFoldDB" id="A0A8H6RUZ1"/>
<organism evidence="2 3">
    <name type="scientific">Mycena chlorophos</name>
    <name type="common">Agaric fungus</name>
    <name type="synonym">Agaricus chlorophos</name>
    <dbReference type="NCBI Taxonomy" id="658473"/>
    <lineage>
        <taxon>Eukaryota</taxon>
        <taxon>Fungi</taxon>
        <taxon>Dikarya</taxon>
        <taxon>Basidiomycota</taxon>
        <taxon>Agaricomycotina</taxon>
        <taxon>Agaricomycetes</taxon>
        <taxon>Agaricomycetidae</taxon>
        <taxon>Agaricales</taxon>
        <taxon>Marasmiineae</taxon>
        <taxon>Mycenaceae</taxon>
        <taxon>Mycena</taxon>
    </lineage>
</organism>
<dbReference type="Proteomes" id="UP000613580">
    <property type="component" value="Unassembled WGS sequence"/>
</dbReference>
<evidence type="ECO:0000313" key="3">
    <source>
        <dbReference type="Proteomes" id="UP000613580"/>
    </source>
</evidence>
<protein>
    <submittedName>
        <fullName evidence="2">Uncharacterized protein</fullName>
    </submittedName>
</protein>
<evidence type="ECO:0000256" key="1">
    <source>
        <dbReference type="SAM" id="MobiDB-lite"/>
    </source>
</evidence>
<gene>
    <name evidence="2" type="ORF">HMN09_01406500</name>
</gene>
<name>A0A8H6RUZ1_MYCCL</name>
<feature type="region of interest" description="Disordered" evidence="1">
    <location>
        <begin position="1"/>
        <end position="36"/>
    </location>
</feature>